<dbReference type="SFLD" id="SFLDG00358">
    <property type="entry name" value="Main_(cytGST)"/>
    <property type="match status" value="1"/>
</dbReference>
<dbReference type="SFLD" id="SFLDS00019">
    <property type="entry name" value="Glutathione_Transferase_(cytos"/>
    <property type="match status" value="1"/>
</dbReference>
<feature type="region of interest" description="Disordered" evidence="1">
    <location>
        <begin position="127"/>
        <end position="148"/>
    </location>
</feature>
<keyword evidence="4" id="KW-1185">Reference proteome</keyword>
<evidence type="ECO:0000259" key="2">
    <source>
        <dbReference type="PROSITE" id="PS50404"/>
    </source>
</evidence>
<dbReference type="InterPro" id="IPR004045">
    <property type="entry name" value="Glutathione_S-Trfase_N"/>
</dbReference>
<dbReference type="Pfam" id="PF13410">
    <property type="entry name" value="GST_C_2"/>
    <property type="match status" value="1"/>
</dbReference>
<sequence>MPTNDHFQFSTQENSFHGHQTPLSVQNRRHVEIQDPVQDFTRDPAANNADHVVKTDAQFDGLKLIPDPPNLEVWREKLFRLDDVVYMTEEEFRTYWPHVDNIYSHRSTQRYKRKPFVSHYWDCRLKGRAPGTPKSDDPAKKKRKRVARERDLCDVKIRITEYQPGPAAEEALADSRGQSQSSASGNPSYLSSSTALNTDQSSQQWQLSNLASQMSIAQPLFEGKLYTIQRVNGTGGNGKADDIAGPHRHTLEESDRIKKNSVIRWMLKDQKEKKKNTTSDGKKSYHTKATGHALTTVKKHSKEHELKLFGSCFCPFVQRVWISLECKQIPYQYIEVDPYKKPQSLLEVNPRGLVPALRHGDWACYESTVLMEYLEDIGEGNSLLPPDAKTRAISRLWSDHINRHIIPGFYHFLQEQDNSKQLEHAGELKNQISKLVDAADKDGPFFLGEDISFVDIQIAPWVIRLNRVLKPYRGWPEPELGSRWGKWVEAIEKNEHVQATTSTDDLYLDSYERYAENRPNTSQLANAVNSGRGLP</sequence>
<accession>A0A6A5YBQ7</accession>
<evidence type="ECO:0000256" key="1">
    <source>
        <dbReference type="SAM" id="MobiDB-lite"/>
    </source>
</evidence>
<reference evidence="3" key="1">
    <citation type="journal article" date="2020" name="Stud. Mycol.">
        <title>101 Dothideomycetes genomes: a test case for predicting lifestyles and emergence of pathogens.</title>
        <authorList>
            <person name="Haridas S."/>
            <person name="Albert R."/>
            <person name="Binder M."/>
            <person name="Bloem J."/>
            <person name="Labutti K."/>
            <person name="Salamov A."/>
            <person name="Andreopoulos B."/>
            <person name="Baker S."/>
            <person name="Barry K."/>
            <person name="Bills G."/>
            <person name="Bluhm B."/>
            <person name="Cannon C."/>
            <person name="Castanera R."/>
            <person name="Culley D."/>
            <person name="Daum C."/>
            <person name="Ezra D."/>
            <person name="Gonzalez J."/>
            <person name="Henrissat B."/>
            <person name="Kuo A."/>
            <person name="Liang C."/>
            <person name="Lipzen A."/>
            <person name="Lutzoni F."/>
            <person name="Magnuson J."/>
            <person name="Mondo S."/>
            <person name="Nolan M."/>
            <person name="Ohm R."/>
            <person name="Pangilinan J."/>
            <person name="Park H.-J."/>
            <person name="Ramirez L."/>
            <person name="Alfaro M."/>
            <person name="Sun H."/>
            <person name="Tritt A."/>
            <person name="Yoshinaga Y."/>
            <person name="Zwiers L.-H."/>
            <person name="Turgeon B."/>
            <person name="Goodwin S."/>
            <person name="Spatafora J."/>
            <person name="Crous P."/>
            <person name="Grigoriev I."/>
        </authorList>
    </citation>
    <scope>NUCLEOTIDE SEQUENCE</scope>
    <source>
        <strain evidence="3">CBS 121410</strain>
    </source>
</reference>
<dbReference type="InterPro" id="IPR040079">
    <property type="entry name" value="Glutathione_S-Trfase"/>
</dbReference>
<dbReference type="InterPro" id="IPR036282">
    <property type="entry name" value="Glutathione-S-Trfase_C_sf"/>
</dbReference>
<dbReference type="CDD" id="cd00570">
    <property type="entry name" value="GST_N_family"/>
    <property type="match status" value="1"/>
</dbReference>
<dbReference type="SUPFAM" id="SSF52833">
    <property type="entry name" value="Thioredoxin-like"/>
    <property type="match status" value="1"/>
</dbReference>
<dbReference type="Gene3D" id="3.40.30.10">
    <property type="entry name" value="Glutaredoxin"/>
    <property type="match status" value="1"/>
</dbReference>
<proteinExistence type="predicted"/>
<dbReference type="CDD" id="cd00299">
    <property type="entry name" value="GST_C_family"/>
    <property type="match status" value="1"/>
</dbReference>
<evidence type="ECO:0000313" key="4">
    <source>
        <dbReference type="Proteomes" id="UP000799776"/>
    </source>
</evidence>
<dbReference type="PROSITE" id="PS50404">
    <property type="entry name" value="GST_NTER"/>
    <property type="match status" value="1"/>
</dbReference>
<dbReference type="EMBL" id="ML978715">
    <property type="protein sequence ID" value="KAF2088943.1"/>
    <property type="molecule type" value="Genomic_DNA"/>
</dbReference>
<evidence type="ECO:0000313" key="3">
    <source>
        <dbReference type="EMBL" id="KAF2088943.1"/>
    </source>
</evidence>
<dbReference type="OrthoDB" id="4951845at2759"/>
<feature type="domain" description="GST N-terminal" evidence="2">
    <location>
        <begin position="304"/>
        <end position="382"/>
    </location>
</feature>
<dbReference type="SUPFAM" id="SSF47616">
    <property type="entry name" value="GST C-terminal domain-like"/>
    <property type="match status" value="1"/>
</dbReference>
<dbReference type="Proteomes" id="UP000799776">
    <property type="component" value="Unassembled WGS sequence"/>
</dbReference>
<gene>
    <name evidence="3" type="ORF">K490DRAFT_38222</name>
</gene>
<dbReference type="PANTHER" id="PTHR43968">
    <property type="match status" value="1"/>
</dbReference>
<dbReference type="AlphaFoldDB" id="A0A6A5YBQ7"/>
<dbReference type="GO" id="GO:0005737">
    <property type="term" value="C:cytoplasm"/>
    <property type="evidence" value="ECO:0007669"/>
    <property type="project" value="TreeGrafter"/>
</dbReference>
<name>A0A6A5YBQ7_9PEZI</name>
<dbReference type="PANTHER" id="PTHR43968:SF6">
    <property type="entry name" value="GLUTATHIONE S-TRANSFERASE OMEGA"/>
    <property type="match status" value="1"/>
</dbReference>
<protein>
    <recommendedName>
        <fullName evidence="2">GST N-terminal domain-containing protein</fullName>
    </recommendedName>
</protein>
<dbReference type="InterPro" id="IPR050983">
    <property type="entry name" value="GST_Omega/HSP26"/>
</dbReference>
<dbReference type="Gene3D" id="1.20.1050.10">
    <property type="match status" value="1"/>
</dbReference>
<dbReference type="InterPro" id="IPR036249">
    <property type="entry name" value="Thioredoxin-like_sf"/>
</dbReference>
<feature type="region of interest" description="Disordered" evidence="1">
    <location>
        <begin position="166"/>
        <end position="197"/>
    </location>
</feature>
<feature type="compositionally biased region" description="Polar residues" evidence="1">
    <location>
        <begin position="176"/>
        <end position="197"/>
    </location>
</feature>
<dbReference type="Pfam" id="PF13417">
    <property type="entry name" value="GST_N_3"/>
    <property type="match status" value="1"/>
</dbReference>
<feature type="region of interest" description="Disordered" evidence="1">
    <location>
        <begin position="1"/>
        <end position="20"/>
    </location>
</feature>
<organism evidence="3 4">
    <name type="scientific">Saccharata proteae CBS 121410</name>
    <dbReference type="NCBI Taxonomy" id="1314787"/>
    <lineage>
        <taxon>Eukaryota</taxon>
        <taxon>Fungi</taxon>
        <taxon>Dikarya</taxon>
        <taxon>Ascomycota</taxon>
        <taxon>Pezizomycotina</taxon>
        <taxon>Dothideomycetes</taxon>
        <taxon>Dothideomycetes incertae sedis</taxon>
        <taxon>Botryosphaeriales</taxon>
        <taxon>Saccharataceae</taxon>
        <taxon>Saccharata</taxon>
    </lineage>
</organism>